<dbReference type="AlphaFoldDB" id="A0A518BMW9"/>
<dbReference type="InterPro" id="IPR017850">
    <property type="entry name" value="Alkaline_phosphatase_core_sf"/>
</dbReference>
<feature type="chain" id="PRO_5021708737" evidence="2">
    <location>
        <begin position="25"/>
        <end position="450"/>
    </location>
</feature>
<gene>
    <name evidence="4" type="ORF">Pla133_34250</name>
</gene>
<dbReference type="EC" id="3.1.6.1" evidence="4"/>
<dbReference type="Gene3D" id="3.40.720.10">
    <property type="entry name" value="Alkaline Phosphatase, subunit A"/>
    <property type="match status" value="1"/>
</dbReference>
<dbReference type="EMBL" id="CP036287">
    <property type="protein sequence ID" value="QDU68329.1"/>
    <property type="molecule type" value="Genomic_DNA"/>
</dbReference>
<dbReference type="InterPro" id="IPR050738">
    <property type="entry name" value="Sulfatase"/>
</dbReference>
<dbReference type="PANTHER" id="PTHR42693">
    <property type="entry name" value="ARYLSULFATASE FAMILY MEMBER"/>
    <property type="match status" value="1"/>
</dbReference>
<dbReference type="KEGG" id="pbap:Pla133_34250"/>
<name>A0A518BMW9_9BACT</name>
<keyword evidence="4" id="KW-0378">Hydrolase</keyword>
<reference evidence="4 5" key="1">
    <citation type="submission" date="2019-02" db="EMBL/GenBank/DDBJ databases">
        <title>Deep-cultivation of Planctomycetes and their phenomic and genomic characterization uncovers novel biology.</title>
        <authorList>
            <person name="Wiegand S."/>
            <person name="Jogler M."/>
            <person name="Boedeker C."/>
            <person name="Pinto D."/>
            <person name="Vollmers J."/>
            <person name="Rivas-Marin E."/>
            <person name="Kohn T."/>
            <person name="Peeters S.H."/>
            <person name="Heuer A."/>
            <person name="Rast P."/>
            <person name="Oberbeckmann S."/>
            <person name="Bunk B."/>
            <person name="Jeske O."/>
            <person name="Meyerdierks A."/>
            <person name="Storesund J.E."/>
            <person name="Kallscheuer N."/>
            <person name="Luecker S."/>
            <person name="Lage O.M."/>
            <person name="Pohl T."/>
            <person name="Merkel B.J."/>
            <person name="Hornburger P."/>
            <person name="Mueller R.-W."/>
            <person name="Bruemmer F."/>
            <person name="Labrenz M."/>
            <person name="Spormann A.M."/>
            <person name="Op den Camp H."/>
            <person name="Overmann J."/>
            <person name="Amann R."/>
            <person name="Jetten M.S.M."/>
            <person name="Mascher T."/>
            <person name="Medema M.H."/>
            <person name="Devos D.P."/>
            <person name="Kaster A.-K."/>
            <person name="Ovreas L."/>
            <person name="Rohde M."/>
            <person name="Galperin M.Y."/>
            <person name="Jogler C."/>
        </authorList>
    </citation>
    <scope>NUCLEOTIDE SEQUENCE [LARGE SCALE GENOMIC DNA]</scope>
    <source>
        <strain evidence="4 5">Pla133</strain>
    </source>
</reference>
<dbReference type="RefSeq" id="WP_145067247.1">
    <property type="nucleotide sequence ID" value="NZ_CP036287.1"/>
</dbReference>
<dbReference type="Proteomes" id="UP000316921">
    <property type="component" value="Chromosome"/>
</dbReference>
<evidence type="ECO:0000256" key="2">
    <source>
        <dbReference type="SAM" id="SignalP"/>
    </source>
</evidence>
<dbReference type="PANTHER" id="PTHR42693:SF33">
    <property type="entry name" value="ARYLSULFATASE"/>
    <property type="match status" value="1"/>
</dbReference>
<evidence type="ECO:0000313" key="4">
    <source>
        <dbReference type="EMBL" id="QDU68329.1"/>
    </source>
</evidence>
<proteinExistence type="inferred from homology"/>
<accession>A0A518BMW9</accession>
<evidence type="ECO:0000256" key="1">
    <source>
        <dbReference type="ARBA" id="ARBA00008779"/>
    </source>
</evidence>
<keyword evidence="5" id="KW-1185">Reference proteome</keyword>
<keyword evidence="2" id="KW-0732">Signal</keyword>
<dbReference type="InterPro" id="IPR000917">
    <property type="entry name" value="Sulfatase_N"/>
</dbReference>
<evidence type="ECO:0000259" key="3">
    <source>
        <dbReference type="Pfam" id="PF00884"/>
    </source>
</evidence>
<evidence type="ECO:0000313" key="5">
    <source>
        <dbReference type="Proteomes" id="UP000316921"/>
    </source>
</evidence>
<comment type="similarity">
    <text evidence="1">Belongs to the sulfatase family.</text>
</comment>
<dbReference type="Pfam" id="PF00884">
    <property type="entry name" value="Sulfatase"/>
    <property type="match status" value="1"/>
</dbReference>
<feature type="signal peptide" evidence="2">
    <location>
        <begin position="1"/>
        <end position="24"/>
    </location>
</feature>
<dbReference type="GO" id="GO:0004065">
    <property type="term" value="F:arylsulfatase activity"/>
    <property type="evidence" value="ECO:0007669"/>
    <property type="project" value="UniProtKB-EC"/>
</dbReference>
<dbReference type="SUPFAM" id="SSF53649">
    <property type="entry name" value="Alkaline phosphatase-like"/>
    <property type="match status" value="1"/>
</dbReference>
<sequence precursor="true">MPTPIRIRLRLLRACALVLVSACAGGEPPNGPRAQAPPSILLISIDTLRADRVGCYGYGRDTTPFLDRLAQDSILYEHVQSPAPYTLISHMTMLTGLHPRQHGVLREGLALAPTFPTLAERLHERGYQTAALFFPGWIDDRFGFDRGFDLFEAHSDAEHAGEHFDEWLDQVDPERPYFLFLHLFDVHSGPLNGGTAPLYDSPAPFDRLFLADAPERLAGLDRRDIWTTPGLLDQAQIEAVGAMYDGGIRYVDSKLEAWLGQLDGRGLLEETLVVVTSDHGESLALRDGQMSGHGGVFQDGLHVPLLLRLPGGERGGTRVTDTAGLVDLAPTILAAVGLDFDEGLPGRSLLEAESGAASVYNAQHAGLDVLVQWPWKLVVADEADAAFNLDLDPGEVAPIFSVLTMNLEQRLEDAYQSGLGTSPASLSPIAGADASSDELEKLHLLGYLDE</sequence>
<organism evidence="4 5">
    <name type="scientific">Engelhardtia mirabilis</name>
    <dbReference type="NCBI Taxonomy" id="2528011"/>
    <lineage>
        <taxon>Bacteria</taxon>
        <taxon>Pseudomonadati</taxon>
        <taxon>Planctomycetota</taxon>
        <taxon>Planctomycetia</taxon>
        <taxon>Planctomycetia incertae sedis</taxon>
        <taxon>Engelhardtia</taxon>
    </lineage>
</organism>
<feature type="domain" description="Sulfatase N-terminal" evidence="3">
    <location>
        <begin position="38"/>
        <end position="337"/>
    </location>
</feature>
<protein>
    <submittedName>
        <fullName evidence="4">Arylsulfatase</fullName>
        <ecNumber evidence="4">3.1.6.1</ecNumber>
    </submittedName>
</protein>
<dbReference type="CDD" id="cd16148">
    <property type="entry name" value="sulfatase_like"/>
    <property type="match status" value="1"/>
</dbReference>